<accession>A0A8E0RMZ1</accession>
<dbReference type="Proteomes" id="UP000728185">
    <property type="component" value="Unassembled WGS sequence"/>
</dbReference>
<evidence type="ECO:0000313" key="2">
    <source>
        <dbReference type="EMBL" id="KAA0184671.1"/>
    </source>
</evidence>
<protein>
    <submittedName>
        <fullName evidence="2">Uncharacterized protein</fullName>
    </submittedName>
</protein>
<name>A0A8E0RMZ1_9TREM</name>
<keyword evidence="1" id="KW-1133">Transmembrane helix</keyword>
<gene>
    <name evidence="2" type="ORF">FBUS_04381</name>
</gene>
<dbReference type="Gene3D" id="1.10.287.70">
    <property type="match status" value="1"/>
</dbReference>
<comment type="caution">
    <text evidence="2">The sequence shown here is derived from an EMBL/GenBank/DDBJ whole genome shotgun (WGS) entry which is preliminary data.</text>
</comment>
<dbReference type="AlphaFoldDB" id="A0A8E0RMZ1"/>
<keyword evidence="1" id="KW-0812">Transmembrane</keyword>
<proteinExistence type="predicted"/>
<reference evidence="2" key="1">
    <citation type="submission" date="2019-05" db="EMBL/GenBank/DDBJ databases">
        <title>Annotation for the trematode Fasciolopsis buski.</title>
        <authorList>
            <person name="Choi Y.-J."/>
        </authorList>
    </citation>
    <scope>NUCLEOTIDE SEQUENCE</scope>
    <source>
        <strain evidence="2">HT</strain>
        <tissue evidence="2">Whole worm</tissue>
    </source>
</reference>
<keyword evidence="3" id="KW-1185">Reference proteome</keyword>
<organism evidence="2 3">
    <name type="scientific">Fasciolopsis buskii</name>
    <dbReference type="NCBI Taxonomy" id="27845"/>
    <lineage>
        <taxon>Eukaryota</taxon>
        <taxon>Metazoa</taxon>
        <taxon>Spiralia</taxon>
        <taxon>Lophotrochozoa</taxon>
        <taxon>Platyhelminthes</taxon>
        <taxon>Trematoda</taxon>
        <taxon>Digenea</taxon>
        <taxon>Plagiorchiida</taxon>
        <taxon>Echinostomata</taxon>
        <taxon>Echinostomatoidea</taxon>
        <taxon>Fasciolidae</taxon>
        <taxon>Fasciolopsis</taxon>
    </lineage>
</organism>
<evidence type="ECO:0000313" key="3">
    <source>
        <dbReference type="Proteomes" id="UP000728185"/>
    </source>
</evidence>
<feature type="transmembrane region" description="Helical" evidence="1">
    <location>
        <begin position="51"/>
        <end position="71"/>
    </location>
</feature>
<dbReference type="OrthoDB" id="297496at2759"/>
<dbReference type="SUPFAM" id="SSF81324">
    <property type="entry name" value="Voltage-gated potassium channels"/>
    <property type="match status" value="1"/>
</dbReference>
<keyword evidence="1" id="KW-0472">Membrane</keyword>
<sequence>MTNQGTLYNTKITPMTREERILRRRQEKRRRQIQEIKAGCKRFMAMLSSHIGLSGLVVVYTIIGALLFGNIEQGYEKNVKFRARVYRENSTLSIIRHIFESFQEAVGKTQLSCNQTADLIHVILWYVDKAQSELQPNLDVVYPQPTTKPNETDYDNSTLNGWLNQTFNERENLTMTTTPLPVITTTTLKIIDVNHQIWAKNLQHDINEKLIEFIHKVVQFLEDEGWNGNDSLEDLKWSYAGAILYAITVITTIGERNFISVQ</sequence>
<dbReference type="EMBL" id="LUCM01010982">
    <property type="protein sequence ID" value="KAA0184671.1"/>
    <property type="molecule type" value="Genomic_DNA"/>
</dbReference>
<evidence type="ECO:0000256" key="1">
    <source>
        <dbReference type="SAM" id="Phobius"/>
    </source>
</evidence>